<organism evidence="1">
    <name type="scientific">Oikopleura dioica</name>
    <name type="common">Tunicate</name>
    <dbReference type="NCBI Taxonomy" id="34765"/>
    <lineage>
        <taxon>Eukaryota</taxon>
        <taxon>Metazoa</taxon>
        <taxon>Chordata</taxon>
        <taxon>Tunicata</taxon>
        <taxon>Appendicularia</taxon>
        <taxon>Copelata</taxon>
        <taxon>Oikopleuridae</taxon>
        <taxon>Oikopleura</taxon>
    </lineage>
</organism>
<dbReference type="Proteomes" id="UP000011014">
    <property type="component" value="Unassembled WGS sequence"/>
</dbReference>
<proteinExistence type="predicted"/>
<evidence type="ECO:0008006" key="2">
    <source>
        <dbReference type="Google" id="ProtNLM"/>
    </source>
</evidence>
<evidence type="ECO:0000313" key="1">
    <source>
        <dbReference type="EMBL" id="CBY35109.1"/>
    </source>
</evidence>
<gene>
    <name evidence="1" type="ORF">GSOID_T00026913001</name>
</gene>
<protein>
    <recommendedName>
        <fullName evidence="2">Lipocalin/cytosolic fatty-acid binding domain-containing protein</fullName>
    </recommendedName>
</protein>
<dbReference type="InterPro" id="IPR012674">
    <property type="entry name" value="Calycin"/>
</dbReference>
<dbReference type="SUPFAM" id="SSF50814">
    <property type="entry name" value="Lipocalins"/>
    <property type="match status" value="1"/>
</dbReference>
<reference evidence="1" key="1">
    <citation type="journal article" date="2010" name="Science">
        <title>Plasticity of animal genome architecture unmasked by rapid evolution of a pelagic tunicate.</title>
        <authorList>
            <person name="Denoeud F."/>
            <person name="Henriet S."/>
            <person name="Mungpakdee S."/>
            <person name="Aury J.M."/>
            <person name="Da Silva C."/>
            <person name="Brinkmann H."/>
            <person name="Mikhaleva J."/>
            <person name="Olsen L.C."/>
            <person name="Jubin C."/>
            <person name="Canestro C."/>
            <person name="Bouquet J.M."/>
            <person name="Danks G."/>
            <person name="Poulain J."/>
            <person name="Campsteijn C."/>
            <person name="Adamski M."/>
            <person name="Cross I."/>
            <person name="Yadetie F."/>
            <person name="Muffato M."/>
            <person name="Louis A."/>
            <person name="Butcher S."/>
            <person name="Tsagkogeorga G."/>
            <person name="Konrad A."/>
            <person name="Singh S."/>
            <person name="Jensen M.F."/>
            <person name="Cong E.H."/>
            <person name="Eikeseth-Otteraa H."/>
            <person name="Noel B."/>
            <person name="Anthouard V."/>
            <person name="Porcel B.M."/>
            <person name="Kachouri-Lafond R."/>
            <person name="Nishino A."/>
            <person name="Ugolini M."/>
            <person name="Chourrout P."/>
            <person name="Nishida H."/>
            <person name="Aasland R."/>
            <person name="Huzurbazar S."/>
            <person name="Westhof E."/>
            <person name="Delsuc F."/>
            <person name="Lehrach H."/>
            <person name="Reinhardt R."/>
            <person name="Weissenbach J."/>
            <person name="Roy S.W."/>
            <person name="Artiguenave F."/>
            <person name="Postlethwait J.H."/>
            <person name="Manak J.R."/>
            <person name="Thompson E.M."/>
            <person name="Jaillon O."/>
            <person name="Du Pasquier L."/>
            <person name="Boudinot P."/>
            <person name="Liberles D.A."/>
            <person name="Volff J.N."/>
            <person name="Philippe H."/>
            <person name="Lenhard B."/>
            <person name="Roest Crollius H."/>
            <person name="Wincker P."/>
            <person name="Chourrout D."/>
        </authorList>
    </citation>
    <scope>NUCLEOTIDE SEQUENCE [LARGE SCALE GENOMIC DNA]</scope>
</reference>
<sequence length="133" mass="14371">MSLNGNWKKTATEGEVEFGKAISWAGASEEEWKAQCTIPVEVSYKIDGDSVESTRTYGGAKAISNKGAFNAENEYNFLGNEMKVKISGKDGDVIMESVSGWATVTVKVDGDKMVETVKHNESGAVLVNTWARA</sequence>
<dbReference type="Gene3D" id="2.40.128.20">
    <property type="match status" value="1"/>
</dbReference>
<accession>E4YHZ8</accession>
<dbReference type="EMBL" id="FN654587">
    <property type="protein sequence ID" value="CBY35109.1"/>
    <property type="molecule type" value="Genomic_DNA"/>
</dbReference>
<dbReference type="AlphaFoldDB" id="E4YHZ8"/>
<name>E4YHZ8_OIKDI</name>